<evidence type="ECO:0000256" key="1">
    <source>
        <dbReference type="SAM" id="MobiDB-lite"/>
    </source>
</evidence>
<dbReference type="Proteomes" id="UP000784294">
    <property type="component" value="Unassembled WGS sequence"/>
</dbReference>
<feature type="compositionally biased region" description="Basic and acidic residues" evidence="1">
    <location>
        <begin position="62"/>
        <end position="71"/>
    </location>
</feature>
<gene>
    <name evidence="2" type="ORF">PXEA_LOCUS31769</name>
</gene>
<keyword evidence="3" id="KW-1185">Reference proteome</keyword>
<evidence type="ECO:0000313" key="2">
    <source>
        <dbReference type="EMBL" id="VEL38329.1"/>
    </source>
</evidence>
<dbReference type="AlphaFoldDB" id="A0A3S5BSY8"/>
<feature type="region of interest" description="Disordered" evidence="1">
    <location>
        <begin position="62"/>
        <end position="84"/>
    </location>
</feature>
<organism evidence="2 3">
    <name type="scientific">Protopolystoma xenopodis</name>
    <dbReference type="NCBI Taxonomy" id="117903"/>
    <lineage>
        <taxon>Eukaryota</taxon>
        <taxon>Metazoa</taxon>
        <taxon>Spiralia</taxon>
        <taxon>Lophotrochozoa</taxon>
        <taxon>Platyhelminthes</taxon>
        <taxon>Monogenea</taxon>
        <taxon>Polyopisthocotylea</taxon>
        <taxon>Polystomatidea</taxon>
        <taxon>Polystomatidae</taxon>
        <taxon>Protopolystoma</taxon>
    </lineage>
</organism>
<dbReference type="EMBL" id="CAAALY010257555">
    <property type="protein sequence ID" value="VEL38329.1"/>
    <property type="molecule type" value="Genomic_DNA"/>
</dbReference>
<comment type="caution">
    <text evidence="2">The sequence shown here is derived from an EMBL/GenBank/DDBJ whole genome shotgun (WGS) entry which is preliminary data.</text>
</comment>
<name>A0A3S5BSY8_9PLAT</name>
<proteinExistence type="predicted"/>
<reference evidence="2" key="1">
    <citation type="submission" date="2018-11" db="EMBL/GenBank/DDBJ databases">
        <authorList>
            <consortium name="Pathogen Informatics"/>
        </authorList>
    </citation>
    <scope>NUCLEOTIDE SEQUENCE</scope>
</reference>
<evidence type="ECO:0000313" key="3">
    <source>
        <dbReference type="Proteomes" id="UP000784294"/>
    </source>
</evidence>
<sequence>MLPQSLHLKAEGGVKDKSWKDQVSIKFTPWDACVKCSSSWRPDQGVEEVHVHTPDTDLIDSGEKAQIERRRPFQSVLRGTGETQ</sequence>
<accession>A0A3S5BSY8</accession>
<protein>
    <submittedName>
        <fullName evidence="2">Uncharacterized protein</fullName>
    </submittedName>
</protein>